<name>A0A212IX64_9FIRM</name>
<dbReference type="EMBL" id="FLUN01000001">
    <property type="protein sequence ID" value="SBV91762.1"/>
    <property type="molecule type" value="Genomic_DNA"/>
</dbReference>
<proteinExistence type="predicted"/>
<accession>A0A212IX64</accession>
<sequence length="280" mass="30623">MKKTVTLALALALLLTTVGCGNNGGAAVPGAADPSLADANNTQKAENYTDEMKIPYAVDLSPEDGADSVERLGDHQDSPYFAHPDVYNLESSDTLTVLTHFKTIQQSSEWSCGVAAALMVLEWYGKTGDWTEETLADLRHSMDGTDMEGYPGTTLVQMADIFDGVGGFTYTSTLDYENPAEEVWMDTIQGWLAEGKPVLVAWNDWGGHWQVIIGYDTMGTETEQDDVFLVADPYDTTDHNQDGYGIYGAERFMYNYTMYNSFTEAEGGNDTLFLVASPTA</sequence>
<protein>
    <recommendedName>
        <fullName evidence="1">Peptidase C39-like domain-containing protein</fullName>
    </recommendedName>
</protein>
<dbReference type="AlphaFoldDB" id="A0A212IX64"/>
<dbReference type="Gene3D" id="3.90.70.10">
    <property type="entry name" value="Cysteine proteinases"/>
    <property type="match status" value="1"/>
</dbReference>
<feature type="domain" description="Peptidase C39-like" evidence="1">
    <location>
        <begin position="103"/>
        <end position="234"/>
    </location>
</feature>
<reference evidence="2" key="1">
    <citation type="submission" date="2016-04" db="EMBL/GenBank/DDBJ databases">
        <authorList>
            <person name="Evans L.H."/>
            <person name="Alamgir A."/>
            <person name="Owens N."/>
            <person name="Weber N.D."/>
            <person name="Virtaneva K."/>
            <person name="Barbian K."/>
            <person name="Babar A."/>
            <person name="Rosenke K."/>
        </authorList>
    </citation>
    <scope>NUCLEOTIDE SEQUENCE</scope>
    <source>
        <strain evidence="2">86</strain>
    </source>
</reference>
<dbReference type="InterPro" id="IPR038765">
    <property type="entry name" value="Papain-like_cys_pep_sf"/>
</dbReference>
<dbReference type="PROSITE" id="PS51257">
    <property type="entry name" value="PROKAR_LIPOPROTEIN"/>
    <property type="match status" value="1"/>
</dbReference>
<evidence type="ECO:0000313" key="2">
    <source>
        <dbReference type="EMBL" id="SBV91762.1"/>
    </source>
</evidence>
<gene>
    <name evidence="2" type="ORF">KL86CLO1_10162</name>
</gene>
<dbReference type="SUPFAM" id="SSF54001">
    <property type="entry name" value="Cysteine proteinases"/>
    <property type="match status" value="1"/>
</dbReference>
<dbReference type="Pfam" id="PF13529">
    <property type="entry name" value="Peptidase_C39_2"/>
    <property type="match status" value="1"/>
</dbReference>
<dbReference type="InterPro" id="IPR039564">
    <property type="entry name" value="Peptidase_C39-like"/>
</dbReference>
<organism evidence="2">
    <name type="scientific">uncultured Eubacteriales bacterium</name>
    <dbReference type="NCBI Taxonomy" id="172733"/>
    <lineage>
        <taxon>Bacteria</taxon>
        <taxon>Bacillati</taxon>
        <taxon>Bacillota</taxon>
        <taxon>Clostridia</taxon>
        <taxon>Eubacteriales</taxon>
        <taxon>environmental samples</taxon>
    </lineage>
</organism>
<evidence type="ECO:0000259" key="1">
    <source>
        <dbReference type="Pfam" id="PF13529"/>
    </source>
</evidence>